<dbReference type="GO" id="GO:0005737">
    <property type="term" value="C:cytoplasm"/>
    <property type="evidence" value="ECO:0007669"/>
    <property type="project" value="TreeGrafter"/>
</dbReference>
<organism evidence="4 5">
    <name type="scientific">Babesia duncani</name>
    <dbReference type="NCBI Taxonomy" id="323732"/>
    <lineage>
        <taxon>Eukaryota</taxon>
        <taxon>Sar</taxon>
        <taxon>Alveolata</taxon>
        <taxon>Apicomplexa</taxon>
        <taxon>Aconoidasida</taxon>
        <taxon>Piroplasmida</taxon>
        <taxon>Babesiidae</taxon>
        <taxon>Babesia</taxon>
    </lineage>
</organism>
<dbReference type="EMBL" id="JALLKP010000001">
    <property type="protein sequence ID" value="KAK2198425.1"/>
    <property type="molecule type" value="Genomic_DNA"/>
</dbReference>
<dbReference type="PANTHER" id="PTHR48104:SF30">
    <property type="entry name" value="METACASPASE-1"/>
    <property type="match status" value="1"/>
</dbReference>
<dbReference type="InterPro" id="IPR011600">
    <property type="entry name" value="Pept_C14_caspase"/>
</dbReference>
<dbReference type="GO" id="GO:0004197">
    <property type="term" value="F:cysteine-type endopeptidase activity"/>
    <property type="evidence" value="ECO:0007669"/>
    <property type="project" value="InterPro"/>
</dbReference>
<dbReference type="InterPro" id="IPR050452">
    <property type="entry name" value="Metacaspase"/>
</dbReference>
<dbReference type="Gene3D" id="3.40.50.12660">
    <property type="match status" value="2"/>
</dbReference>
<sequence length="978" mass="108164">MRDIKHQENSQLRDHSNNRIHSGTDAVHFPENNAITNFATCTQVRTHPSNTRIVHISHLGDYLQGIKSHDCNILVENNQLGAPIANRLEMKAQEERDTSSQAHASTNVGIQTTESLKAKKEPIHEQTSMGKLPMNGHKSQVWELKENIASVLMHLKQLDLPRTSPDKVERAPCHSSLDTRGCHSKLDTPAYHTCVETAGCDSSLDTRGCRTCLDPAACRLTADTCTDARQQQTQSVVSNSLSEQPDYIDSNRFLVTRKACKCNEASPVTTRRNPTTTLGNKCNGSSPNINRAEGIEQPRTPPAMSSVDKPRPSARLRRDNGPRRRALVVGCTYVGDSEAALRGSCNDAFLFATLLVSHLGFEPEDVLLLIDAEPAQVYLDQAESLSKLPQWSRCQTVGTRSNSRGILGLFGKVFNDDYIEKEGGFLEIPTMLALDSPGEPFLQSCQPTRANILRGLRWLTQNTKPGDCGVFYFSGHGIQLDDLSGWEGEGYEEGLVPCDYRDHDDPSKGIIPAMQIKRMIQGVDKCCQMTLVLDAVGLQTMLDPVGCVGHWKYIKGAVLRGIWPLADATGKVKRADYNTLVWRDGRMQSQMVRPKFLPLIEVDCVSNLLDGFVGAASPVAASVNAACISAAPWQDTAIEALFKPLDLGTLPKDVGECKSVVVHGVFTYCLALTLVRDIGKRGLYLTFNELQQGINKRLLVLKRTRLPLLNQTAEVTIHSGGLASLDDFFAHVWGGKVPIRISSLNPFAKLGLGSGAFLKLPDAWMQLHDQGRAIAMEHRERFGRMRTAALGNENRMFTVDINQSRRNSSAMGKWPQGPQIVEPFAAQHPPMQHVLPPPPYPMHSRQPPSRASSIHTNPPRTILPATNWVLPSPSRAPAPQQVPHNYQVPEARRHVPYQIPYSCHNQQMPLYSQGYMEYVPIPVPPRQATSVPVNKPLMPQCRGMHYPRSNTSHPKPNGINLAEPITAALLSQLPIRHF</sequence>
<accession>A0AAD9PP20</accession>
<dbReference type="RefSeq" id="XP_067805267.1">
    <property type="nucleotide sequence ID" value="XM_067946476.1"/>
</dbReference>
<feature type="region of interest" description="Disordered" evidence="2">
    <location>
        <begin position="1"/>
        <end position="25"/>
    </location>
</feature>
<gene>
    <name evidence="4" type="ORF">BdWA1_001439</name>
</gene>
<evidence type="ECO:0000259" key="3">
    <source>
        <dbReference type="Pfam" id="PF00656"/>
    </source>
</evidence>
<evidence type="ECO:0000256" key="1">
    <source>
        <dbReference type="ARBA" id="ARBA00009005"/>
    </source>
</evidence>
<feature type="domain" description="Peptidase C14 caspase" evidence="3">
    <location>
        <begin position="323"/>
        <end position="535"/>
    </location>
</feature>
<keyword evidence="5" id="KW-1185">Reference proteome</keyword>
<feature type="compositionally biased region" description="Basic and acidic residues" evidence="2">
    <location>
        <begin position="1"/>
        <end position="17"/>
    </location>
</feature>
<dbReference type="Proteomes" id="UP001214638">
    <property type="component" value="Unassembled WGS sequence"/>
</dbReference>
<feature type="compositionally biased region" description="Basic and acidic residues" evidence="2">
    <location>
        <begin position="308"/>
        <end position="318"/>
    </location>
</feature>
<dbReference type="Pfam" id="PF00656">
    <property type="entry name" value="Peptidase_C14"/>
    <property type="match status" value="1"/>
</dbReference>
<dbReference type="AlphaFoldDB" id="A0AAD9PP20"/>
<dbReference type="GeneID" id="94335737"/>
<proteinExistence type="inferred from homology"/>
<dbReference type="KEGG" id="bdw:94335737"/>
<comment type="caution">
    <text evidence="4">The sequence shown here is derived from an EMBL/GenBank/DDBJ whole genome shotgun (WGS) entry which is preliminary data.</text>
</comment>
<reference evidence="4" key="1">
    <citation type="journal article" date="2023" name="Nat. Microbiol.">
        <title>Babesia duncani multi-omics identifies virulence factors and drug targets.</title>
        <authorList>
            <person name="Singh P."/>
            <person name="Lonardi S."/>
            <person name="Liang Q."/>
            <person name="Vydyam P."/>
            <person name="Khabirova E."/>
            <person name="Fang T."/>
            <person name="Gihaz S."/>
            <person name="Thekkiniath J."/>
            <person name="Munshi M."/>
            <person name="Abel S."/>
            <person name="Ciampossin L."/>
            <person name="Batugedara G."/>
            <person name="Gupta M."/>
            <person name="Lu X.M."/>
            <person name="Lenz T."/>
            <person name="Chakravarty S."/>
            <person name="Cornillot E."/>
            <person name="Hu Y."/>
            <person name="Ma W."/>
            <person name="Gonzalez L.M."/>
            <person name="Sanchez S."/>
            <person name="Estrada K."/>
            <person name="Sanchez-Flores A."/>
            <person name="Montero E."/>
            <person name="Harb O.S."/>
            <person name="Le Roch K.G."/>
            <person name="Mamoun C.B."/>
        </authorList>
    </citation>
    <scope>NUCLEOTIDE SEQUENCE</scope>
    <source>
        <strain evidence="4">WA1</strain>
    </source>
</reference>
<feature type="compositionally biased region" description="Polar residues" evidence="2">
    <location>
        <begin position="271"/>
        <end position="289"/>
    </location>
</feature>
<protein>
    <recommendedName>
        <fullName evidence="3">Peptidase C14 caspase domain-containing protein</fullName>
    </recommendedName>
</protein>
<feature type="region of interest" description="Disordered" evidence="2">
    <location>
        <begin position="271"/>
        <end position="318"/>
    </location>
</feature>
<comment type="similarity">
    <text evidence="1">Belongs to the peptidase C14B family.</text>
</comment>
<dbReference type="PANTHER" id="PTHR48104">
    <property type="entry name" value="METACASPASE-4"/>
    <property type="match status" value="1"/>
</dbReference>
<evidence type="ECO:0000256" key="2">
    <source>
        <dbReference type="SAM" id="MobiDB-lite"/>
    </source>
</evidence>
<name>A0AAD9PP20_9APIC</name>
<dbReference type="GO" id="GO:0006508">
    <property type="term" value="P:proteolysis"/>
    <property type="evidence" value="ECO:0007669"/>
    <property type="project" value="InterPro"/>
</dbReference>
<evidence type="ECO:0000313" key="5">
    <source>
        <dbReference type="Proteomes" id="UP001214638"/>
    </source>
</evidence>
<evidence type="ECO:0000313" key="4">
    <source>
        <dbReference type="EMBL" id="KAK2198425.1"/>
    </source>
</evidence>